<evidence type="ECO:0000313" key="2">
    <source>
        <dbReference type="EMBL" id="EOI57051.1"/>
    </source>
</evidence>
<gene>
    <name evidence="3" type="ORF">I592_02702</name>
    <name evidence="2" type="ORF">UKC_01265</name>
</gene>
<evidence type="ECO:0008006" key="6">
    <source>
        <dbReference type="Google" id="ProtNLM"/>
    </source>
</evidence>
<reference evidence="2 4" key="1">
    <citation type="submission" date="2013-02" db="EMBL/GenBank/DDBJ databases">
        <title>The Genome Sequence of Enterococcus gilvus ATCC BAA-350.</title>
        <authorList>
            <consortium name="The Broad Institute Genome Sequencing Platform"/>
            <consortium name="The Broad Institute Genome Sequencing Center for Infectious Disease"/>
            <person name="Earl A.M."/>
            <person name="Gilmore M.S."/>
            <person name="Lebreton F."/>
            <person name="Walker B."/>
            <person name="Young S.K."/>
            <person name="Zeng Q."/>
            <person name="Gargeya S."/>
            <person name="Fitzgerald M."/>
            <person name="Haas B."/>
            <person name="Abouelleil A."/>
            <person name="Alvarado L."/>
            <person name="Arachchi H.M."/>
            <person name="Berlin A.M."/>
            <person name="Chapman S.B."/>
            <person name="Dewar J."/>
            <person name="Goldberg J."/>
            <person name="Griggs A."/>
            <person name="Gujja S."/>
            <person name="Hansen M."/>
            <person name="Howarth C."/>
            <person name="Imamovic A."/>
            <person name="Larimer J."/>
            <person name="McCowan C."/>
            <person name="Murphy C."/>
            <person name="Neiman D."/>
            <person name="Pearson M."/>
            <person name="Priest M."/>
            <person name="Roberts A."/>
            <person name="Saif S."/>
            <person name="Shea T."/>
            <person name="Sisk P."/>
            <person name="Sykes S."/>
            <person name="Wortman J."/>
            <person name="Nusbaum C."/>
            <person name="Birren B."/>
        </authorList>
    </citation>
    <scope>NUCLEOTIDE SEQUENCE [LARGE SCALE GENOMIC DNA]</scope>
    <source>
        <strain evidence="2 4">ATCC BAA-350</strain>
    </source>
</reference>
<dbReference type="OrthoDB" id="2298855at2"/>
<comment type="caution">
    <text evidence="2">The sequence shown here is derived from an EMBL/GenBank/DDBJ whole genome shotgun (WGS) entry which is preliminary data.</text>
</comment>
<accession>R2VHI2</accession>
<keyword evidence="1" id="KW-0812">Transmembrane</keyword>
<keyword evidence="1" id="KW-0472">Membrane</keyword>
<reference evidence="3 5" key="2">
    <citation type="submission" date="2013-03" db="EMBL/GenBank/DDBJ databases">
        <title>The Genome Sequence of Enterococcus gilvus ATCC BAA-350 (PacBio/Illumina hybrid assembly).</title>
        <authorList>
            <consortium name="The Broad Institute Genomics Platform"/>
            <consortium name="The Broad Institute Genome Sequencing Center for Infectious Disease"/>
            <person name="Earl A."/>
            <person name="Russ C."/>
            <person name="Gilmore M."/>
            <person name="Surin D."/>
            <person name="Walker B."/>
            <person name="Young S."/>
            <person name="Zeng Q."/>
            <person name="Gargeya S."/>
            <person name="Fitzgerald M."/>
            <person name="Haas B."/>
            <person name="Abouelleil A."/>
            <person name="Allen A.W."/>
            <person name="Alvarado L."/>
            <person name="Arachchi H.M."/>
            <person name="Berlin A.M."/>
            <person name="Chapman S.B."/>
            <person name="Gainer-Dewar J."/>
            <person name="Goldberg J."/>
            <person name="Griggs A."/>
            <person name="Gujja S."/>
            <person name="Hansen M."/>
            <person name="Howarth C."/>
            <person name="Imamovic A."/>
            <person name="Ireland A."/>
            <person name="Larimer J."/>
            <person name="McCowan C."/>
            <person name="Murphy C."/>
            <person name="Pearson M."/>
            <person name="Poon T.W."/>
            <person name="Priest M."/>
            <person name="Roberts A."/>
            <person name="Saif S."/>
            <person name="Shea T."/>
            <person name="Sisk P."/>
            <person name="Sykes S."/>
            <person name="Wortman J."/>
            <person name="Nusbaum C."/>
            <person name="Birren B."/>
        </authorList>
    </citation>
    <scope>NUCLEOTIDE SEQUENCE [LARGE SCALE GENOMIC DNA]</scope>
    <source>
        <strain evidence="3 5">ATCC BAA-350</strain>
    </source>
</reference>
<sequence>MPLVAILIDILTMGGYFIQLNHGGPLLYLAGLVFQTVMTVLLLILMIGYHGKRHTGYRPEGYSYLTIRYGIIVLSFIINGLVLFLYGLNYFGANDVIFLAF</sequence>
<keyword evidence="5" id="KW-1185">Reference proteome</keyword>
<dbReference type="AlphaFoldDB" id="R2VHI2"/>
<evidence type="ECO:0000313" key="4">
    <source>
        <dbReference type="Proteomes" id="UP000013750"/>
    </source>
</evidence>
<evidence type="ECO:0000313" key="3">
    <source>
        <dbReference type="EMBL" id="EOW83375.1"/>
    </source>
</evidence>
<organism evidence="2 4">
    <name type="scientific">Enterococcus gilvus ATCC BAA-350</name>
    <dbReference type="NCBI Taxonomy" id="1158614"/>
    <lineage>
        <taxon>Bacteria</taxon>
        <taxon>Bacillati</taxon>
        <taxon>Bacillota</taxon>
        <taxon>Bacilli</taxon>
        <taxon>Lactobacillales</taxon>
        <taxon>Enterococcaceae</taxon>
        <taxon>Enterococcus</taxon>
    </lineage>
</organism>
<protein>
    <recommendedName>
        <fullName evidence="6">Integral membrane protein</fullName>
    </recommendedName>
</protein>
<evidence type="ECO:0000313" key="5">
    <source>
        <dbReference type="Proteomes" id="UP000014160"/>
    </source>
</evidence>
<dbReference type="EMBL" id="AJDQ01000006">
    <property type="protein sequence ID" value="EOI57051.1"/>
    <property type="molecule type" value="Genomic_DNA"/>
</dbReference>
<dbReference type="EMBL" id="ASWH01000001">
    <property type="protein sequence ID" value="EOW83375.1"/>
    <property type="molecule type" value="Genomic_DNA"/>
</dbReference>
<dbReference type="Proteomes" id="UP000014160">
    <property type="component" value="Unassembled WGS sequence"/>
</dbReference>
<dbReference type="Proteomes" id="UP000013750">
    <property type="component" value="Unassembled WGS sequence"/>
</dbReference>
<name>R2VHI2_9ENTE</name>
<proteinExistence type="predicted"/>
<evidence type="ECO:0000256" key="1">
    <source>
        <dbReference type="SAM" id="Phobius"/>
    </source>
</evidence>
<dbReference type="eggNOG" id="ENOG502ZVNH">
    <property type="taxonomic scope" value="Bacteria"/>
</dbReference>
<keyword evidence="1" id="KW-1133">Transmembrane helix</keyword>
<feature type="transmembrane region" description="Helical" evidence="1">
    <location>
        <begin position="69"/>
        <end position="91"/>
    </location>
</feature>
<dbReference type="HOGENOM" id="CLU_160620_1_0_9"/>
<dbReference type="RefSeq" id="WP_010779684.1">
    <property type="nucleotide sequence ID" value="NZ_ASWH01000001.1"/>
</dbReference>
<feature type="transmembrane region" description="Helical" evidence="1">
    <location>
        <begin position="26"/>
        <end position="49"/>
    </location>
</feature>
<dbReference type="PATRIC" id="fig|1158614.3.peg.1273"/>